<sequence length="40" mass="4119">MSTHHFTYPKVVPVPRPGQPNSAAQNTAASTAAAGTRRAA</sequence>
<evidence type="ECO:0000256" key="1">
    <source>
        <dbReference type="SAM" id="MobiDB-lite"/>
    </source>
</evidence>
<proteinExistence type="predicted"/>
<dbReference type="EMBL" id="CP114014">
    <property type="protein sequence ID" value="XAY06562.1"/>
    <property type="molecule type" value="Genomic_DNA"/>
</dbReference>
<reference evidence="2" key="1">
    <citation type="submission" date="2022-12" db="EMBL/GenBank/DDBJ databases">
        <title>Paraconexibacter alkalitolerans sp. nov. and Baekduia alba sp. nov., isolated from soil and emended description of the genera Paraconexibacter (Chun et al., 2020) and Baekduia (An et al., 2020).</title>
        <authorList>
            <person name="Vieira S."/>
            <person name="Huber K.J."/>
            <person name="Geppert A."/>
            <person name="Wolf J."/>
            <person name="Neumann-Schaal M."/>
            <person name="Muesken M."/>
            <person name="Overmann J."/>
        </authorList>
    </citation>
    <scope>NUCLEOTIDE SEQUENCE</scope>
    <source>
        <strain evidence="2">AEG42_29</strain>
    </source>
</reference>
<organism evidence="2">
    <name type="scientific">Paraconexibacter sp. AEG42_29</name>
    <dbReference type="NCBI Taxonomy" id="2997339"/>
    <lineage>
        <taxon>Bacteria</taxon>
        <taxon>Bacillati</taxon>
        <taxon>Actinomycetota</taxon>
        <taxon>Thermoleophilia</taxon>
        <taxon>Solirubrobacterales</taxon>
        <taxon>Paraconexibacteraceae</taxon>
        <taxon>Paraconexibacter</taxon>
    </lineage>
</organism>
<gene>
    <name evidence="2" type="ORF">DSM112329_03436</name>
</gene>
<feature type="compositionally biased region" description="Low complexity" evidence="1">
    <location>
        <begin position="21"/>
        <end position="40"/>
    </location>
</feature>
<dbReference type="KEGG" id="parq:DSM112329_03436"/>
<accession>A0AAU7AY26</accession>
<feature type="region of interest" description="Disordered" evidence="1">
    <location>
        <begin position="1"/>
        <end position="40"/>
    </location>
</feature>
<protein>
    <submittedName>
        <fullName evidence="2">Uncharacterized protein</fullName>
    </submittedName>
</protein>
<evidence type="ECO:0000313" key="2">
    <source>
        <dbReference type="EMBL" id="XAY06562.1"/>
    </source>
</evidence>
<name>A0AAU7AY26_9ACTN</name>
<dbReference type="AlphaFoldDB" id="A0AAU7AY26"/>